<dbReference type="Proteomes" id="UP000298781">
    <property type="component" value="Chromosome"/>
</dbReference>
<sequence>MPRNGSGIYSPPPGTTVAPNTLADATAMETRLSDLGAEISASMPINGVRPMTGPLLVVPGSAAAPGAAFAGDVSSGIATVSGRTALVKGGVAGISASATDVQSFLPMIVPDLTVTGTLNSPGAFQPGMMIDYAGATPPTGWLFAAGQVLLRATYPALFAAIGVLHNTGGELGTEFRLPDSRGSITAAPDNMGGNNANRMTAAGAAATTVGGRFGAATHQLTGAETGPHVHIGSTDGAPPFTPTYTLTRALDFAAPGSPEFRIGRGQPVDSSALPTRTGAIDPIPYPSQTFTTASAGSGFAHNNVQPTLFIPKIIKT</sequence>
<dbReference type="InterPro" id="IPR037053">
    <property type="entry name" value="Phage_tail_collar_dom_sf"/>
</dbReference>
<dbReference type="KEGG" id="pstg:E8M01_26885"/>
<gene>
    <name evidence="2" type="ORF">E8M01_26885</name>
</gene>
<dbReference type="Pfam" id="PF07484">
    <property type="entry name" value="Collar"/>
    <property type="match status" value="1"/>
</dbReference>
<evidence type="ECO:0000313" key="3">
    <source>
        <dbReference type="Proteomes" id="UP000298781"/>
    </source>
</evidence>
<dbReference type="OrthoDB" id="9810174at2"/>
<dbReference type="RefSeq" id="WP_136962961.1">
    <property type="nucleotide sequence ID" value="NZ_CP039690.1"/>
</dbReference>
<dbReference type="SUPFAM" id="SSF88874">
    <property type="entry name" value="Receptor-binding domain of short tail fibre protein gp12"/>
    <property type="match status" value="1"/>
</dbReference>
<accession>A0A4D7B3R7</accession>
<feature type="domain" description="Phage tail collar" evidence="1">
    <location>
        <begin position="127"/>
        <end position="183"/>
    </location>
</feature>
<dbReference type="EMBL" id="CP039690">
    <property type="protein sequence ID" value="QCI67531.1"/>
    <property type="molecule type" value="Genomic_DNA"/>
</dbReference>
<name>A0A4D7B3R7_9HYPH</name>
<dbReference type="InterPro" id="IPR011083">
    <property type="entry name" value="Phage_tail_collar_dom"/>
</dbReference>
<proteinExistence type="predicted"/>
<evidence type="ECO:0000313" key="2">
    <source>
        <dbReference type="EMBL" id="QCI67531.1"/>
    </source>
</evidence>
<dbReference type="Gene3D" id="3.90.1340.10">
    <property type="entry name" value="Phage tail collar domain"/>
    <property type="match status" value="1"/>
</dbReference>
<dbReference type="AlphaFoldDB" id="A0A4D7B3R7"/>
<organism evidence="2 3">
    <name type="scientific">Phreatobacter stygius</name>
    <dbReference type="NCBI Taxonomy" id="1940610"/>
    <lineage>
        <taxon>Bacteria</taxon>
        <taxon>Pseudomonadati</taxon>
        <taxon>Pseudomonadota</taxon>
        <taxon>Alphaproteobacteria</taxon>
        <taxon>Hyphomicrobiales</taxon>
        <taxon>Phreatobacteraceae</taxon>
        <taxon>Phreatobacter</taxon>
    </lineage>
</organism>
<evidence type="ECO:0000259" key="1">
    <source>
        <dbReference type="Pfam" id="PF07484"/>
    </source>
</evidence>
<protein>
    <submittedName>
        <fullName evidence="2">Tail fiber protein</fullName>
    </submittedName>
</protein>
<keyword evidence="3" id="KW-1185">Reference proteome</keyword>
<reference evidence="2 3" key="1">
    <citation type="submission" date="2019-04" db="EMBL/GenBank/DDBJ databases">
        <title>Phreatobacter aquaticus sp. nov.</title>
        <authorList>
            <person name="Choi A."/>
        </authorList>
    </citation>
    <scope>NUCLEOTIDE SEQUENCE [LARGE SCALE GENOMIC DNA]</scope>
    <source>
        <strain evidence="2 3">KCTC 52518</strain>
    </source>
</reference>